<dbReference type="AlphaFoldDB" id="A0A127M7D5"/>
<evidence type="ECO:0000256" key="3">
    <source>
        <dbReference type="ARBA" id="ARBA00023163"/>
    </source>
</evidence>
<evidence type="ECO:0000313" key="6">
    <source>
        <dbReference type="EMBL" id="AMO69153.1"/>
    </source>
</evidence>
<evidence type="ECO:0000256" key="4">
    <source>
        <dbReference type="PROSITE-ProRule" id="PRU00335"/>
    </source>
</evidence>
<dbReference type="SUPFAM" id="SSF46689">
    <property type="entry name" value="Homeodomain-like"/>
    <property type="match status" value="1"/>
</dbReference>
<dbReference type="STRING" id="1470434.AZF00_12935"/>
<dbReference type="Proteomes" id="UP000074119">
    <property type="component" value="Chromosome"/>
</dbReference>
<gene>
    <name evidence="6" type="ORF">AZF00_12935</name>
</gene>
<proteinExistence type="predicted"/>
<dbReference type="PROSITE" id="PS50977">
    <property type="entry name" value="HTH_TETR_2"/>
    <property type="match status" value="1"/>
</dbReference>
<dbReference type="EMBL" id="CP014544">
    <property type="protein sequence ID" value="AMO69153.1"/>
    <property type="molecule type" value="Genomic_DNA"/>
</dbReference>
<dbReference type="PRINTS" id="PR00455">
    <property type="entry name" value="HTHTETR"/>
</dbReference>
<accession>A0A127M7D5</accession>
<sequence>MAPAAPHNTKIACYIVVLYKSIIWNVQKPICILCAGSFEVEVILGKNAASPKKLGASAAAAKPKRQTQAERREATQAMVLESACRIFGEKGFADTSLKDIAEDLGLTITPIYHYFGNKQALFLAVTEAMELEFTQQIEGFSFSSEKIDLIEIWDMLIEMTQRPNFVRIVLRDAPIILGRERWEDTSVVQAVSRIFQDQLSLLYESGSLTKPLSENDVVLLQRMLIGCFSEAALMLVANPDYDSRPLMLRVLTLFGGVESQ</sequence>
<dbReference type="Pfam" id="PF21351">
    <property type="entry name" value="TetR_C_41"/>
    <property type="match status" value="1"/>
</dbReference>
<dbReference type="Gene3D" id="1.10.357.10">
    <property type="entry name" value="Tetracycline Repressor, domain 2"/>
    <property type="match status" value="1"/>
</dbReference>
<dbReference type="InterPro" id="IPR001647">
    <property type="entry name" value="HTH_TetR"/>
</dbReference>
<evidence type="ECO:0000256" key="2">
    <source>
        <dbReference type="ARBA" id="ARBA00023125"/>
    </source>
</evidence>
<evidence type="ECO:0000256" key="1">
    <source>
        <dbReference type="ARBA" id="ARBA00023015"/>
    </source>
</evidence>
<dbReference type="PANTHER" id="PTHR30055">
    <property type="entry name" value="HTH-TYPE TRANSCRIPTIONAL REGULATOR RUTR"/>
    <property type="match status" value="1"/>
</dbReference>
<feature type="DNA-binding region" description="H-T-H motif" evidence="4">
    <location>
        <begin position="96"/>
        <end position="115"/>
    </location>
</feature>
<name>A0A127M7D5_9GAMM</name>
<evidence type="ECO:0000313" key="7">
    <source>
        <dbReference type="Proteomes" id="UP000074119"/>
    </source>
</evidence>
<organism evidence="6 7">
    <name type="scientific">Zhongshania aliphaticivorans</name>
    <dbReference type="NCBI Taxonomy" id="1470434"/>
    <lineage>
        <taxon>Bacteria</taxon>
        <taxon>Pseudomonadati</taxon>
        <taxon>Pseudomonadota</taxon>
        <taxon>Gammaproteobacteria</taxon>
        <taxon>Cellvibrionales</taxon>
        <taxon>Spongiibacteraceae</taxon>
        <taxon>Zhongshania</taxon>
    </lineage>
</organism>
<dbReference type="GO" id="GO:0000976">
    <property type="term" value="F:transcription cis-regulatory region binding"/>
    <property type="evidence" value="ECO:0007669"/>
    <property type="project" value="TreeGrafter"/>
</dbReference>
<protein>
    <recommendedName>
        <fullName evidence="5">HTH tetR-type domain-containing protein</fullName>
    </recommendedName>
</protein>
<dbReference type="KEGG" id="zal:AZF00_12935"/>
<dbReference type="InterPro" id="IPR023772">
    <property type="entry name" value="DNA-bd_HTH_TetR-type_CS"/>
</dbReference>
<dbReference type="Pfam" id="PF00440">
    <property type="entry name" value="TetR_N"/>
    <property type="match status" value="1"/>
</dbReference>
<dbReference type="InterPro" id="IPR009057">
    <property type="entry name" value="Homeodomain-like_sf"/>
</dbReference>
<dbReference type="InterPro" id="IPR050109">
    <property type="entry name" value="HTH-type_TetR-like_transc_reg"/>
</dbReference>
<keyword evidence="2 4" id="KW-0238">DNA-binding</keyword>
<dbReference type="InterPro" id="IPR049484">
    <property type="entry name" value="Rv0078-like_C"/>
</dbReference>
<keyword evidence="3" id="KW-0804">Transcription</keyword>
<dbReference type="GO" id="GO:0003700">
    <property type="term" value="F:DNA-binding transcription factor activity"/>
    <property type="evidence" value="ECO:0007669"/>
    <property type="project" value="TreeGrafter"/>
</dbReference>
<feature type="domain" description="HTH tetR-type" evidence="5">
    <location>
        <begin position="73"/>
        <end position="133"/>
    </location>
</feature>
<dbReference type="PROSITE" id="PS01081">
    <property type="entry name" value="HTH_TETR_1"/>
    <property type="match status" value="1"/>
</dbReference>
<keyword evidence="1" id="KW-0805">Transcription regulation</keyword>
<reference evidence="6 7" key="1">
    <citation type="submission" date="2015-12" db="EMBL/GenBank/DDBJ databases">
        <authorList>
            <person name="Shamseldin A."/>
            <person name="Moawad H."/>
            <person name="Abd El-Rahim W.M."/>
            <person name="Sadowsky M.J."/>
        </authorList>
    </citation>
    <scope>NUCLEOTIDE SEQUENCE [LARGE SCALE GENOMIC DNA]</scope>
    <source>
        <strain evidence="6 7">SM2</strain>
    </source>
</reference>
<dbReference type="PANTHER" id="PTHR30055:SF234">
    <property type="entry name" value="HTH-TYPE TRANSCRIPTIONAL REGULATOR BETI"/>
    <property type="match status" value="1"/>
</dbReference>
<evidence type="ECO:0000259" key="5">
    <source>
        <dbReference type="PROSITE" id="PS50977"/>
    </source>
</evidence>